<keyword evidence="2" id="KW-1185">Reference proteome</keyword>
<dbReference type="Proteomes" id="UP001642484">
    <property type="component" value="Unassembled WGS sequence"/>
</dbReference>
<sequence>MQGECGSAVEDDVCAVLARLCVMEGSPHPRRAWERTVAVIGRCLKRQPTVPSKVGGGSWIQEQLDKDDFNDVRPPNQPASSLQIWWPVDPVKDSSQREETPADFISDEFLF</sequence>
<proteinExistence type="predicted"/>
<evidence type="ECO:0000313" key="1">
    <source>
        <dbReference type="EMBL" id="CAK9005727.1"/>
    </source>
</evidence>
<name>A0ABP0IUG1_9DINO</name>
<evidence type="ECO:0000313" key="2">
    <source>
        <dbReference type="Proteomes" id="UP001642484"/>
    </source>
</evidence>
<accession>A0ABP0IUG1</accession>
<comment type="caution">
    <text evidence="1">The sequence shown here is derived from an EMBL/GenBank/DDBJ whole genome shotgun (WGS) entry which is preliminary data.</text>
</comment>
<dbReference type="EMBL" id="CAXAMN010003681">
    <property type="protein sequence ID" value="CAK9005727.1"/>
    <property type="molecule type" value="Genomic_DNA"/>
</dbReference>
<organism evidence="1 2">
    <name type="scientific">Durusdinium trenchii</name>
    <dbReference type="NCBI Taxonomy" id="1381693"/>
    <lineage>
        <taxon>Eukaryota</taxon>
        <taxon>Sar</taxon>
        <taxon>Alveolata</taxon>
        <taxon>Dinophyceae</taxon>
        <taxon>Suessiales</taxon>
        <taxon>Symbiodiniaceae</taxon>
        <taxon>Durusdinium</taxon>
    </lineage>
</organism>
<reference evidence="1 2" key="1">
    <citation type="submission" date="2024-02" db="EMBL/GenBank/DDBJ databases">
        <authorList>
            <person name="Chen Y."/>
            <person name="Shah S."/>
            <person name="Dougan E. K."/>
            <person name="Thang M."/>
            <person name="Chan C."/>
        </authorList>
    </citation>
    <scope>NUCLEOTIDE SEQUENCE [LARGE SCALE GENOMIC DNA]</scope>
</reference>
<protein>
    <submittedName>
        <fullName evidence="1">Uncharacterized protein</fullName>
    </submittedName>
</protein>
<gene>
    <name evidence="1" type="ORF">CCMP2556_LOCUS8174</name>
</gene>